<evidence type="ECO:0000256" key="1">
    <source>
        <dbReference type="PROSITE-ProRule" id="PRU00047"/>
    </source>
</evidence>
<reference evidence="5 6" key="1">
    <citation type="submission" date="2017-10" db="EMBL/GenBank/DDBJ databases">
        <title>Extensive intraspecific genome diversity in a model arbuscular mycorrhizal fungus.</title>
        <authorList>
            <person name="Chen E.C.H."/>
            <person name="Morin E."/>
            <person name="Baudet D."/>
            <person name="Noel J."/>
            <person name="Ndikumana S."/>
            <person name="Charron P."/>
            <person name="St-Onge C."/>
            <person name="Giorgi J."/>
            <person name="Grigoriev I.V."/>
            <person name="Roux C."/>
            <person name="Martin F.M."/>
            <person name="Corradi N."/>
        </authorList>
    </citation>
    <scope>NUCLEOTIDE SEQUENCE [LARGE SCALE GENOMIC DNA]</scope>
    <source>
        <strain evidence="5 6">A1</strain>
    </source>
</reference>
<comment type="caution">
    <text evidence="5">The sequence shown here is derived from an EMBL/GenBank/DDBJ whole genome shotgun (WGS) entry which is preliminary data.</text>
</comment>
<feature type="region of interest" description="Disordered" evidence="2">
    <location>
        <begin position="190"/>
        <end position="209"/>
    </location>
</feature>
<dbReference type="SUPFAM" id="SSF57756">
    <property type="entry name" value="Retrovirus zinc finger-like domains"/>
    <property type="match status" value="1"/>
</dbReference>
<dbReference type="GO" id="GO:0003676">
    <property type="term" value="F:nucleic acid binding"/>
    <property type="evidence" value="ECO:0007669"/>
    <property type="project" value="InterPro"/>
</dbReference>
<accession>A0A2N0RN05</accession>
<dbReference type="VEuPathDB" id="FungiDB:RhiirA1_516328"/>
<gene>
    <name evidence="5" type="ORF">RhiirA1_516328</name>
</gene>
<feature type="domain" description="SWIM-type" evidence="4">
    <location>
        <begin position="44"/>
        <end position="78"/>
    </location>
</feature>
<dbReference type="InterPro" id="IPR001878">
    <property type="entry name" value="Znf_CCHC"/>
</dbReference>
<dbReference type="EMBL" id="LLXH01000613">
    <property type="protein sequence ID" value="PKC64692.1"/>
    <property type="molecule type" value="Genomic_DNA"/>
</dbReference>
<keyword evidence="1" id="KW-0863">Zinc-finger</keyword>
<protein>
    <recommendedName>
        <fullName evidence="7">SWIM-type domain-containing protein</fullName>
    </recommendedName>
</protein>
<proteinExistence type="predicted"/>
<dbReference type="GO" id="GO:0008270">
    <property type="term" value="F:zinc ion binding"/>
    <property type="evidence" value="ECO:0007669"/>
    <property type="project" value="UniProtKB-KW"/>
</dbReference>
<evidence type="ECO:0000259" key="3">
    <source>
        <dbReference type="PROSITE" id="PS50158"/>
    </source>
</evidence>
<evidence type="ECO:0000313" key="6">
    <source>
        <dbReference type="Proteomes" id="UP000232688"/>
    </source>
</evidence>
<sequence length="256" mass="30243">MAREDDYDQPQSLFSSLIENISHNSIQQVWKVTRHRGQKSEPQYVILLNDSSHLCTCLWLINRGIICRHFFRVMSYSTTAQFHISLVPQRWYNNSKYNEYEKNVMPIYHIGENKLSELEQPIPQLSFQHLANFRQTPNIVQLQGPKQKYGFVDEFVNQVKCFIENTKVELFEHQENIVSMHIGNPLRVQHKGRQPNRYRSCGEPQKKKARHMRNITNITNNENEERVVTTQAGKTRERYCKKCHQTGHYAPQCPNV</sequence>
<keyword evidence="1" id="KW-0479">Metal-binding</keyword>
<organism evidence="5 6">
    <name type="scientific">Rhizophagus irregularis</name>
    <dbReference type="NCBI Taxonomy" id="588596"/>
    <lineage>
        <taxon>Eukaryota</taxon>
        <taxon>Fungi</taxon>
        <taxon>Fungi incertae sedis</taxon>
        <taxon>Mucoromycota</taxon>
        <taxon>Glomeromycotina</taxon>
        <taxon>Glomeromycetes</taxon>
        <taxon>Glomerales</taxon>
        <taxon>Glomeraceae</taxon>
        <taxon>Rhizophagus</taxon>
    </lineage>
</organism>
<dbReference type="InterPro" id="IPR007527">
    <property type="entry name" value="Znf_SWIM"/>
</dbReference>
<dbReference type="PROSITE" id="PS50158">
    <property type="entry name" value="ZF_CCHC"/>
    <property type="match status" value="1"/>
</dbReference>
<feature type="domain" description="CCHC-type" evidence="3">
    <location>
        <begin position="240"/>
        <end position="255"/>
    </location>
</feature>
<name>A0A2N0RN05_9GLOM</name>
<reference evidence="5 6" key="2">
    <citation type="submission" date="2017-10" db="EMBL/GenBank/DDBJ databases">
        <title>Genome analyses suggest a sexual origin of heterokaryosis in a supposedly ancient asexual fungus.</title>
        <authorList>
            <person name="Corradi N."/>
            <person name="Sedzielewska K."/>
            <person name="Noel J."/>
            <person name="Charron P."/>
            <person name="Farinelli L."/>
            <person name="Marton T."/>
            <person name="Kruger M."/>
            <person name="Pelin A."/>
            <person name="Brachmann A."/>
            <person name="Corradi N."/>
        </authorList>
    </citation>
    <scope>NUCLEOTIDE SEQUENCE [LARGE SCALE GENOMIC DNA]</scope>
    <source>
        <strain evidence="5 6">A1</strain>
    </source>
</reference>
<dbReference type="AlphaFoldDB" id="A0A2N0RN05"/>
<dbReference type="VEuPathDB" id="FungiDB:FUN_004964"/>
<evidence type="ECO:0000259" key="4">
    <source>
        <dbReference type="PROSITE" id="PS50966"/>
    </source>
</evidence>
<dbReference type="PROSITE" id="PS50966">
    <property type="entry name" value="ZF_SWIM"/>
    <property type="match status" value="1"/>
</dbReference>
<dbReference type="InterPro" id="IPR036875">
    <property type="entry name" value="Znf_CCHC_sf"/>
</dbReference>
<dbReference type="Proteomes" id="UP000232688">
    <property type="component" value="Unassembled WGS sequence"/>
</dbReference>
<keyword evidence="1" id="KW-0862">Zinc</keyword>
<evidence type="ECO:0000256" key="2">
    <source>
        <dbReference type="SAM" id="MobiDB-lite"/>
    </source>
</evidence>
<evidence type="ECO:0008006" key="7">
    <source>
        <dbReference type="Google" id="ProtNLM"/>
    </source>
</evidence>
<evidence type="ECO:0000313" key="5">
    <source>
        <dbReference type="EMBL" id="PKC64692.1"/>
    </source>
</evidence>